<feature type="signal peptide" evidence="4">
    <location>
        <begin position="1"/>
        <end position="34"/>
    </location>
</feature>
<evidence type="ECO:0000313" key="7">
    <source>
        <dbReference type="Proteomes" id="UP001501822"/>
    </source>
</evidence>
<keyword evidence="3" id="KW-0063">Aspartyl esterase</keyword>
<dbReference type="InterPro" id="IPR000070">
    <property type="entry name" value="Pectinesterase_cat"/>
</dbReference>
<dbReference type="RefSeq" id="WP_252802877.1">
    <property type="nucleotide sequence ID" value="NZ_BAAABM010000016.1"/>
</dbReference>
<evidence type="ECO:0000259" key="5">
    <source>
        <dbReference type="Pfam" id="PF01095"/>
    </source>
</evidence>
<dbReference type="InterPro" id="IPR011050">
    <property type="entry name" value="Pectin_lyase_fold/virulence"/>
</dbReference>
<dbReference type="PANTHER" id="PTHR31321:SF57">
    <property type="entry name" value="PECTINESTERASE 53-RELATED"/>
    <property type="match status" value="1"/>
</dbReference>
<feature type="chain" id="PRO_5046059955" evidence="4">
    <location>
        <begin position="35"/>
        <end position="338"/>
    </location>
</feature>
<comment type="similarity">
    <text evidence="1">Belongs to the pectinesterase family.</text>
</comment>
<keyword evidence="2" id="KW-0378">Hydrolase</keyword>
<name>A0ABP3G5B3_9ACTN</name>
<dbReference type="EMBL" id="BAAABM010000016">
    <property type="protein sequence ID" value="GAA0335005.1"/>
    <property type="molecule type" value="Genomic_DNA"/>
</dbReference>
<dbReference type="PANTHER" id="PTHR31321">
    <property type="entry name" value="ACYL-COA THIOESTER HYDROLASE YBHC-RELATED"/>
    <property type="match status" value="1"/>
</dbReference>
<reference evidence="7" key="1">
    <citation type="journal article" date="2019" name="Int. J. Syst. Evol. Microbiol.">
        <title>The Global Catalogue of Microorganisms (GCM) 10K type strain sequencing project: providing services to taxonomists for standard genome sequencing and annotation.</title>
        <authorList>
            <consortium name="The Broad Institute Genomics Platform"/>
            <consortium name="The Broad Institute Genome Sequencing Center for Infectious Disease"/>
            <person name="Wu L."/>
            <person name="Ma J."/>
        </authorList>
    </citation>
    <scope>NUCLEOTIDE SEQUENCE [LARGE SCALE GENOMIC DNA]</scope>
    <source>
        <strain evidence="7">JCM 3146</strain>
    </source>
</reference>
<evidence type="ECO:0000313" key="6">
    <source>
        <dbReference type="EMBL" id="GAA0335005.1"/>
    </source>
</evidence>
<organism evidence="6 7">
    <name type="scientific">Actinoallomurus spadix</name>
    <dbReference type="NCBI Taxonomy" id="79912"/>
    <lineage>
        <taxon>Bacteria</taxon>
        <taxon>Bacillati</taxon>
        <taxon>Actinomycetota</taxon>
        <taxon>Actinomycetes</taxon>
        <taxon>Streptosporangiales</taxon>
        <taxon>Thermomonosporaceae</taxon>
        <taxon>Actinoallomurus</taxon>
    </lineage>
</organism>
<keyword evidence="7" id="KW-1185">Reference proteome</keyword>
<dbReference type="InterPro" id="IPR012334">
    <property type="entry name" value="Pectin_lyas_fold"/>
</dbReference>
<keyword evidence="4" id="KW-0732">Signal</keyword>
<evidence type="ECO:0000256" key="1">
    <source>
        <dbReference type="ARBA" id="ARBA00008891"/>
    </source>
</evidence>
<feature type="domain" description="Pectinesterase catalytic" evidence="5">
    <location>
        <begin position="38"/>
        <end position="330"/>
    </location>
</feature>
<accession>A0ABP3G5B3</accession>
<protein>
    <submittedName>
        <fullName evidence="6">Pectinesterase family protein</fullName>
    </submittedName>
</protein>
<evidence type="ECO:0000256" key="3">
    <source>
        <dbReference type="ARBA" id="ARBA00023085"/>
    </source>
</evidence>
<comment type="caution">
    <text evidence="6">The sequence shown here is derived from an EMBL/GenBank/DDBJ whole genome shotgun (WGS) entry which is preliminary data.</text>
</comment>
<sequence length="338" mass="34491">MHLLGRHRTTVVGGAMAFAVLTPAAIVPATSAHAATTITVAADGSGNYTTVQTALAAASSGTVINIKPGTYHGQVSISSGKSGITLQGTTGNSADIVITGSTPASTAGTAGSATVLNSAKDTTVKGLTIANTYAAHDSQALALYAGGDRQVYRNVRLLGYQDTFLSWGGTGSSQVRQYVYKSYIEGAVDFIYGNGALVIDSTTIRSLDRGSTNNGYITAAATNAANPYGILITRSTLTSSAAARTVALGRCWHAGGAADAIGQVLVRDSTLGGHIRQAGAWQDMGGFSWRTCRFSEYGNSGAGASTGTGDRPQLSSATAANYTAQRYLAGSDGWNPVQ</sequence>
<dbReference type="Gene3D" id="2.160.20.10">
    <property type="entry name" value="Single-stranded right-handed beta-helix, Pectin lyase-like"/>
    <property type="match status" value="1"/>
</dbReference>
<dbReference type="Proteomes" id="UP001501822">
    <property type="component" value="Unassembled WGS sequence"/>
</dbReference>
<dbReference type="SUPFAM" id="SSF51126">
    <property type="entry name" value="Pectin lyase-like"/>
    <property type="match status" value="1"/>
</dbReference>
<proteinExistence type="inferred from homology"/>
<gene>
    <name evidence="6" type="ORF">GCM10010151_25860</name>
</gene>
<evidence type="ECO:0000256" key="2">
    <source>
        <dbReference type="ARBA" id="ARBA00022801"/>
    </source>
</evidence>
<dbReference type="Pfam" id="PF01095">
    <property type="entry name" value="Pectinesterase"/>
    <property type="match status" value="1"/>
</dbReference>
<evidence type="ECO:0000256" key="4">
    <source>
        <dbReference type="SAM" id="SignalP"/>
    </source>
</evidence>